<keyword evidence="5" id="KW-0812">Transmembrane</keyword>
<feature type="binding site" evidence="3">
    <location>
        <begin position="288"/>
        <end position="295"/>
    </location>
    <ligand>
        <name>ATP</name>
        <dbReference type="ChEBI" id="CHEBI:30616"/>
    </ligand>
</feature>
<reference evidence="8" key="1">
    <citation type="journal article" date="2019" name="Int. J. Syst. Evol. Microbiol.">
        <title>The Global Catalogue of Microorganisms (GCM) 10K type strain sequencing project: providing services to taxonomists for standard genome sequencing and annotation.</title>
        <authorList>
            <consortium name="The Broad Institute Genomics Platform"/>
            <consortium name="The Broad Institute Genome Sequencing Center for Infectious Disease"/>
            <person name="Wu L."/>
            <person name="Ma J."/>
        </authorList>
    </citation>
    <scope>NUCLEOTIDE SEQUENCE [LARGE SCALE GENOMIC DNA]</scope>
    <source>
        <strain evidence="8">NBRC 113072</strain>
    </source>
</reference>
<keyword evidence="5" id="KW-1133">Transmembrane helix</keyword>
<evidence type="ECO:0000256" key="3">
    <source>
        <dbReference type="PROSITE-ProRule" id="PRU00289"/>
    </source>
</evidence>
<evidence type="ECO:0000313" key="8">
    <source>
        <dbReference type="Proteomes" id="UP001157126"/>
    </source>
</evidence>
<evidence type="ECO:0000256" key="1">
    <source>
        <dbReference type="ARBA" id="ARBA00022741"/>
    </source>
</evidence>
<protein>
    <recommendedName>
        <fullName evidence="6">FtsK domain-containing protein</fullName>
    </recommendedName>
</protein>
<name>A0ABQ6IU72_9MICO</name>
<dbReference type="InterPro" id="IPR050206">
    <property type="entry name" value="FtsK/SpoIIIE/SftA"/>
</dbReference>
<sequence length="507" mass="52585">MFAASHVTAPVAVRVEHSSAGAGARALVSVVRAVGALLGVAMHAPLLVVAAALIGGWAGLLTAGHYVVASTLVLLVAAAGAVLARYRPGTLRGLTTAATGQAFRVLVYRPRWDTACHAAHLAPRIGTATHTPGLVRHTRTANGIDVLLVRMAPGQTLSTWRDASASLAATFTAHAVTVRETGRPGWVLLDVLRRDPLAQEIVAPDPDARRGTITSLDHASAVPAPGRRGGMTVRTSPGMPRPVGAVVRRAPAADPYTSDPWAVVLGRDEHGRSVALNPYGTAHAGMQGATRSGKSSACYTLLAALAHRPDVIVTGVDPSGLLLGPFTSENGGRGGALIATGTSRDDITHAVAVMSDLVTLMDTRIRVLRSSGVDKITTFTASAPAVWVVMEEYPGLLAAAKALDNETGAKAGERLAPRLAAALGRLVKEGAKVGLFVLVLAQRMSADALATDDRMNLALRLTLRVDNGDAVAMLHDGITRDHVHAVRDFAPGMALVESPGVKSRVVV</sequence>
<evidence type="ECO:0000256" key="5">
    <source>
        <dbReference type="SAM" id="Phobius"/>
    </source>
</evidence>
<feature type="domain" description="FtsK" evidence="6">
    <location>
        <begin position="271"/>
        <end position="472"/>
    </location>
</feature>
<dbReference type="PROSITE" id="PS50901">
    <property type="entry name" value="FTSK"/>
    <property type="match status" value="1"/>
</dbReference>
<keyword evidence="8" id="KW-1185">Reference proteome</keyword>
<dbReference type="Pfam" id="PF01580">
    <property type="entry name" value="FtsK_SpoIIIE"/>
    <property type="match status" value="1"/>
</dbReference>
<evidence type="ECO:0000256" key="4">
    <source>
        <dbReference type="SAM" id="MobiDB-lite"/>
    </source>
</evidence>
<keyword evidence="2 3" id="KW-0067">ATP-binding</keyword>
<dbReference type="Gene3D" id="3.40.50.300">
    <property type="entry name" value="P-loop containing nucleotide triphosphate hydrolases"/>
    <property type="match status" value="1"/>
</dbReference>
<dbReference type="PANTHER" id="PTHR22683:SF41">
    <property type="entry name" value="DNA TRANSLOCASE FTSK"/>
    <property type="match status" value="1"/>
</dbReference>
<evidence type="ECO:0000259" key="6">
    <source>
        <dbReference type="PROSITE" id="PS50901"/>
    </source>
</evidence>
<gene>
    <name evidence="7" type="ORF">GCM10025883_28880</name>
</gene>
<evidence type="ECO:0000313" key="7">
    <source>
        <dbReference type="EMBL" id="GMA40843.1"/>
    </source>
</evidence>
<organism evidence="7 8">
    <name type="scientific">Mobilicoccus caccae</name>
    <dbReference type="NCBI Taxonomy" id="1859295"/>
    <lineage>
        <taxon>Bacteria</taxon>
        <taxon>Bacillati</taxon>
        <taxon>Actinomycetota</taxon>
        <taxon>Actinomycetes</taxon>
        <taxon>Micrococcales</taxon>
        <taxon>Dermatophilaceae</taxon>
        <taxon>Mobilicoccus</taxon>
    </lineage>
</organism>
<feature type="transmembrane region" description="Helical" evidence="5">
    <location>
        <begin position="63"/>
        <end position="84"/>
    </location>
</feature>
<proteinExistence type="predicted"/>
<feature type="region of interest" description="Disordered" evidence="4">
    <location>
        <begin position="208"/>
        <end position="243"/>
    </location>
</feature>
<dbReference type="InterPro" id="IPR002543">
    <property type="entry name" value="FtsK_dom"/>
</dbReference>
<dbReference type="Proteomes" id="UP001157126">
    <property type="component" value="Unassembled WGS sequence"/>
</dbReference>
<dbReference type="InterPro" id="IPR027417">
    <property type="entry name" value="P-loop_NTPase"/>
</dbReference>
<dbReference type="EMBL" id="BSUO01000001">
    <property type="protein sequence ID" value="GMA40843.1"/>
    <property type="molecule type" value="Genomic_DNA"/>
</dbReference>
<feature type="transmembrane region" description="Helical" evidence="5">
    <location>
        <begin position="34"/>
        <end position="57"/>
    </location>
</feature>
<comment type="caution">
    <text evidence="7">The sequence shown here is derived from an EMBL/GenBank/DDBJ whole genome shotgun (WGS) entry which is preliminary data.</text>
</comment>
<accession>A0ABQ6IU72</accession>
<keyword evidence="1 3" id="KW-0547">Nucleotide-binding</keyword>
<dbReference type="SUPFAM" id="SSF52540">
    <property type="entry name" value="P-loop containing nucleoside triphosphate hydrolases"/>
    <property type="match status" value="1"/>
</dbReference>
<dbReference type="PANTHER" id="PTHR22683">
    <property type="entry name" value="SPORULATION PROTEIN RELATED"/>
    <property type="match status" value="1"/>
</dbReference>
<evidence type="ECO:0000256" key="2">
    <source>
        <dbReference type="ARBA" id="ARBA00022840"/>
    </source>
</evidence>
<keyword evidence="5" id="KW-0472">Membrane</keyword>